<dbReference type="GO" id="GO:0005737">
    <property type="term" value="C:cytoplasm"/>
    <property type="evidence" value="ECO:0007669"/>
    <property type="project" value="TreeGrafter"/>
</dbReference>
<feature type="domain" description="FAD/NAD(P)-binding" evidence="1">
    <location>
        <begin position="21"/>
        <end position="306"/>
    </location>
</feature>
<gene>
    <name evidence="2" type="ORF">DACRYDRAFT_73956</name>
</gene>
<dbReference type="Gene3D" id="3.50.50.60">
    <property type="entry name" value="FAD/NAD(P)-binding domain"/>
    <property type="match status" value="3"/>
</dbReference>
<dbReference type="Pfam" id="PF07992">
    <property type="entry name" value="Pyr_redox_2"/>
    <property type="match status" value="1"/>
</dbReference>
<protein>
    <submittedName>
        <fullName evidence="2">FAD/NADP-binding domain-containing protein</fullName>
    </submittedName>
</protein>
<dbReference type="PRINTS" id="PR00411">
    <property type="entry name" value="PNDRDTASEI"/>
</dbReference>
<dbReference type="STRING" id="1858805.M5GCW9"/>
<dbReference type="OMA" id="DRNSHAN"/>
<sequence length="490" mass="54185">MPSTRRRAPPQPVISESEWKNVIVLGGSYGGARATRMLAESLPKGYRLILVEKQSHFNHLYVFPRYTVVPHHEHKAFIPYPELNPPSPPKPTRTKRPKPYPVGVYYYPEPDAEYQDMYFLPSRPPSGPHLILHASVESLQANYVTLSREFPEHGLTEYVPYVYLVYALGSVMPQPLIMPPDVLFKLEGVAWMVDQNAKIRKAKQVVVVGGGALGIQYASDIAEFYPSTRVTLIHSRPHLLPRFSERMHPLILAHLQKLGIDVILGDRLLDPKPSNGKVHTLKGREVECDYLILCTGQKPNTSILAESFAAAALSPLTGHVTVLRTMQIALYDLPSLSPSTPDSGPGESMLGLTTAPATTENGNSHTPWPNIFAVGDAADAFGAIKAGHTAYYQAEVAARNILRLIAQFNPHFPVSPLLTQPFKLEEDETQEIGLELEEYALGPPAIKLTVGLHEALVQDGDGVRETECAEDLDVEVMWRSMGADPGDMWD</sequence>
<dbReference type="SUPFAM" id="SSF51905">
    <property type="entry name" value="FAD/NAD(P)-binding domain"/>
    <property type="match status" value="1"/>
</dbReference>
<evidence type="ECO:0000313" key="3">
    <source>
        <dbReference type="Proteomes" id="UP000030653"/>
    </source>
</evidence>
<dbReference type="RefSeq" id="XP_040633369.1">
    <property type="nucleotide sequence ID" value="XM_040776040.1"/>
</dbReference>
<dbReference type="InterPro" id="IPR036188">
    <property type="entry name" value="FAD/NAD-bd_sf"/>
</dbReference>
<reference evidence="2 3" key="1">
    <citation type="journal article" date="2012" name="Science">
        <title>The Paleozoic origin of enzymatic lignin decomposition reconstructed from 31 fungal genomes.</title>
        <authorList>
            <person name="Floudas D."/>
            <person name="Binder M."/>
            <person name="Riley R."/>
            <person name="Barry K."/>
            <person name="Blanchette R.A."/>
            <person name="Henrissat B."/>
            <person name="Martinez A.T."/>
            <person name="Otillar R."/>
            <person name="Spatafora J.W."/>
            <person name="Yadav J.S."/>
            <person name="Aerts A."/>
            <person name="Benoit I."/>
            <person name="Boyd A."/>
            <person name="Carlson A."/>
            <person name="Copeland A."/>
            <person name="Coutinho P.M."/>
            <person name="de Vries R.P."/>
            <person name="Ferreira P."/>
            <person name="Findley K."/>
            <person name="Foster B."/>
            <person name="Gaskell J."/>
            <person name="Glotzer D."/>
            <person name="Gorecki P."/>
            <person name="Heitman J."/>
            <person name="Hesse C."/>
            <person name="Hori C."/>
            <person name="Igarashi K."/>
            <person name="Jurgens J.A."/>
            <person name="Kallen N."/>
            <person name="Kersten P."/>
            <person name="Kohler A."/>
            <person name="Kuees U."/>
            <person name="Kumar T.K.A."/>
            <person name="Kuo A."/>
            <person name="LaButti K."/>
            <person name="Larrondo L.F."/>
            <person name="Lindquist E."/>
            <person name="Ling A."/>
            <person name="Lombard V."/>
            <person name="Lucas S."/>
            <person name="Lundell T."/>
            <person name="Martin R."/>
            <person name="McLaughlin D.J."/>
            <person name="Morgenstern I."/>
            <person name="Morin E."/>
            <person name="Murat C."/>
            <person name="Nagy L.G."/>
            <person name="Nolan M."/>
            <person name="Ohm R.A."/>
            <person name="Patyshakuliyeva A."/>
            <person name="Rokas A."/>
            <person name="Ruiz-Duenas F.J."/>
            <person name="Sabat G."/>
            <person name="Salamov A."/>
            <person name="Samejima M."/>
            <person name="Schmutz J."/>
            <person name="Slot J.C."/>
            <person name="St John F."/>
            <person name="Stenlid J."/>
            <person name="Sun H."/>
            <person name="Sun S."/>
            <person name="Syed K."/>
            <person name="Tsang A."/>
            <person name="Wiebenga A."/>
            <person name="Young D."/>
            <person name="Pisabarro A."/>
            <person name="Eastwood D.C."/>
            <person name="Martin F."/>
            <person name="Cullen D."/>
            <person name="Grigoriev I.V."/>
            <person name="Hibbett D.S."/>
        </authorList>
    </citation>
    <scope>NUCLEOTIDE SEQUENCE [LARGE SCALE GENOMIC DNA]</scope>
    <source>
        <strain evidence="2 3">DJM-731 SS1</strain>
    </source>
</reference>
<dbReference type="InterPro" id="IPR023753">
    <property type="entry name" value="FAD/NAD-binding_dom"/>
</dbReference>
<evidence type="ECO:0000313" key="2">
    <source>
        <dbReference type="EMBL" id="EJU06475.1"/>
    </source>
</evidence>
<dbReference type="Proteomes" id="UP000030653">
    <property type="component" value="Unassembled WGS sequence"/>
</dbReference>
<dbReference type="EMBL" id="JH795855">
    <property type="protein sequence ID" value="EJU06475.1"/>
    <property type="molecule type" value="Genomic_DNA"/>
</dbReference>
<evidence type="ECO:0000259" key="1">
    <source>
        <dbReference type="Pfam" id="PF07992"/>
    </source>
</evidence>
<dbReference type="GO" id="GO:0050660">
    <property type="term" value="F:flavin adenine dinucleotide binding"/>
    <property type="evidence" value="ECO:0007669"/>
    <property type="project" value="TreeGrafter"/>
</dbReference>
<dbReference type="HOGENOM" id="CLU_019845_0_1_1"/>
<dbReference type="AlphaFoldDB" id="M5GCW9"/>
<dbReference type="GeneID" id="63691102"/>
<proteinExistence type="predicted"/>
<dbReference type="PANTHER" id="PTHR43735:SF2">
    <property type="entry name" value="FE-REGULATED PROTEIN 8"/>
    <property type="match status" value="1"/>
</dbReference>
<organism evidence="2 3">
    <name type="scientific">Dacryopinax primogenitus (strain DJM 731)</name>
    <name type="common">Brown rot fungus</name>
    <dbReference type="NCBI Taxonomy" id="1858805"/>
    <lineage>
        <taxon>Eukaryota</taxon>
        <taxon>Fungi</taxon>
        <taxon>Dikarya</taxon>
        <taxon>Basidiomycota</taxon>
        <taxon>Agaricomycotina</taxon>
        <taxon>Dacrymycetes</taxon>
        <taxon>Dacrymycetales</taxon>
        <taxon>Dacrymycetaceae</taxon>
        <taxon>Dacryopinax</taxon>
    </lineage>
</organism>
<dbReference type="PANTHER" id="PTHR43735">
    <property type="entry name" value="APOPTOSIS-INDUCING FACTOR 1"/>
    <property type="match status" value="1"/>
</dbReference>
<accession>M5GCW9</accession>
<keyword evidence="3" id="KW-1185">Reference proteome</keyword>
<name>M5GCW9_DACPD</name>
<dbReference type="PRINTS" id="PR00368">
    <property type="entry name" value="FADPNR"/>
</dbReference>
<dbReference type="GO" id="GO:0004174">
    <property type="term" value="F:electron-transferring-flavoprotein dehydrogenase activity"/>
    <property type="evidence" value="ECO:0007669"/>
    <property type="project" value="TreeGrafter"/>
</dbReference>
<dbReference type="Gene3D" id="3.50.50.100">
    <property type="match status" value="1"/>
</dbReference>
<dbReference type="OrthoDB" id="202203at2759"/>